<gene>
    <name evidence="1" type="ORF">SNE40_022595</name>
</gene>
<name>A0AAN8G4E0_PATCE</name>
<proteinExistence type="predicted"/>
<organism evidence="1 2">
    <name type="scientific">Patella caerulea</name>
    <name type="common">Rayed Mediterranean limpet</name>
    <dbReference type="NCBI Taxonomy" id="87958"/>
    <lineage>
        <taxon>Eukaryota</taxon>
        <taxon>Metazoa</taxon>
        <taxon>Spiralia</taxon>
        <taxon>Lophotrochozoa</taxon>
        <taxon>Mollusca</taxon>
        <taxon>Gastropoda</taxon>
        <taxon>Patellogastropoda</taxon>
        <taxon>Patelloidea</taxon>
        <taxon>Patellidae</taxon>
        <taxon>Patella</taxon>
    </lineage>
</organism>
<dbReference type="AlphaFoldDB" id="A0AAN8G4E0"/>
<accession>A0AAN8G4E0</accession>
<evidence type="ECO:0000313" key="2">
    <source>
        <dbReference type="Proteomes" id="UP001347796"/>
    </source>
</evidence>
<keyword evidence="2" id="KW-1185">Reference proteome</keyword>
<evidence type="ECO:0000313" key="1">
    <source>
        <dbReference type="EMBL" id="KAK6165730.1"/>
    </source>
</evidence>
<dbReference type="Proteomes" id="UP001347796">
    <property type="component" value="Unassembled WGS sequence"/>
</dbReference>
<sequence length="108" mass="11707">MYYVEVKAYPEELEYLWISIETAVVIALFPQTVGTPLAIIVIPDGAMASLSIGKSFGTGVYRCDCDGSLGDESVMICSQVCDSHTFQMVVVEMTAKESTAHPGMLSNF</sequence>
<protein>
    <submittedName>
        <fullName evidence="1">Uncharacterized protein</fullName>
    </submittedName>
</protein>
<comment type="caution">
    <text evidence="1">The sequence shown here is derived from an EMBL/GenBank/DDBJ whole genome shotgun (WGS) entry which is preliminary data.</text>
</comment>
<reference evidence="1 2" key="1">
    <citation type="submission" date="2024-01" db="EMBL/GenBank/DDBJ databases">
        <title>The genome of the rayed Mediterranean limpet Patella caerulea (Linnaeus, 1758).</title>
        <authorList>
            <person name="Anh-Thu Weber A."/>
            <person name="Halstead-Nussloch G."/>
        </authorList>
    </citation>
    <scope>NUCLEOTIDE SEQUENCE [LARGE SCALE GENOMIC DNA]</scope>
    <source>
        <strain evidence="1">AATW-2023a</strain>
        <tissue evidence="1">Whole specimen</tissue>
    </source>
</reference>
<dbReference type="EMBL" id="JAZGQO010000021">
    <property type="protein sequence ID" value="KAK6165730.1"/>
    <property type="molecule type" value="Genomic_DNA"/>
</dbReference>